<accession>A0ABR3G2Z7</accession>
<name>A0ABR3G2Z7_9PEZI</name>
<feature type="transmembrane region" description="Helical" evidence="1">
    <location>
        <begin position="70"/>
        <end position="93"/>
    </location>
</feature>
<keyword evidence="1" id="KW-0472">Membrane</keyword>
<keyword evidence="1" id="KW-1133">Transmembrane helix</keyword>
<feature type="non-terminal residue" evidence="2">
    <location>
        <position position="179"/>
    </location>
</feature>
<gene>
    <name evidence="2" type="ORF">Q9L58_010951</name>
</gene>
<dbReference type="EMBL" id="JBBBZM010000984">
    <property type="protein sequence ID" value="KAL0630203.1"/>
    <property type="molecule type" value="Genomic_DNA"/>
</dbReference>
<organism evidence="2 3">
    <name type="scientific">Discina gigas</name>
    <dbReference type="NCBI Taxonomy" id="1032678"/>
    <lineage>
        <taxon>Eukaryota</taxon>
        <taxon>Fungi</taxon>
        <taxon>Dikarya</taxon>
        <taxon>Ascomycota</taxon>
        <taxon>Pezizomycotina</taxon>
        <taxon>Pezizomycetes</taxon>
        <taxon>Pezizales</taxon>
        <taxon>Discinaceae</taxon>
        <taxon>Discina</taxon>
    </lineage>
</organism>
<evidence type="ECO:0000313" key="3">
    <source>
        <dbReference type="Proteomes" id="UP001447188"/>
    </source>
</evidence>
<evidence type="ECO:0008006" key="4">
    <source>
        <dbReference type="Google" id="ProtNLM"/>
    </source>
</evidence>
<dbReference type="Proteomes" id="UP001447188">
    <property type="component" value="Unassembled WGS sequence"/>
</dbReference>
<feature type="transmembrane region" description="Helical" evidence="1">
    <location>
        <begin position="44"/>
        <end position="64"/>
    </location>
</feature>
<evidence type="ECO:0000313" key="2">
    <source>
        <dbReference type="EMBL" id="KAL0630203.1"/>
    </source>
</evidence>
<protein>
    <recommendedName>
        <fullName evidence="4">ATP synthase protein MI25</fullName>
    </recommendedName>
</protein>
<keyword evidence="3" id="KW-1185">Reference proteome</keyword>
<sequence>MNVDDNSEHLTPRFLPTTITRASPLLQRPLYRKRRKSLDTRMKSALRILVGVAVFGGFSVLLMLFNNHAFSYYIAPIATGLVFMALSGTRLFSRSKTPTIKNKIPTSLPTVEPILNTWSEAEKAFMANPATTSLRAIIEAKSEENPQLGPSLGGKEVFQRIFNGMSANGTRRVHVESLL</sequence>
<keyword evidence="1" id="KW-0812">Transmembrane</keyword>
<comment type="caution">
    <text evidence="2">The sequence shown here is derived from an EMBL/GenBank/DDBJ whole genome shotgun (WGS) entry which is preliminary data.</text>
</comment>
<reference evidence="2 3" key="1">
    <citation type="submission" date="2024-02" db="EMBL/GenBank/DDBJ databases">
        <title>Discinaceae phylogenomics.</title>
        <authorList>
            <person name="Dirks A.C."/>
            <person name="James T.Y."/>
        </authorList>
    </citation>
    <scope>NUCLEOTIDE SEQUENCE [LARGE SCALE GENOMIC DNA]</scope>
    <source>
        <strain evidence="2 3">ACD0624</strain>
    </source>
</reference>
<evidence type="ECO:0000256" key="1">
    <source>
        <dbReference type="SAM" id="Phobius"/>
    </source>
</evidence>
<proteinExistence type="predicted"/>